<sequence length="407" mass="43768">MIREDAGKPGMRPVVMVSLATALSLLGDSMLYIALPLHWQEAGLDSLWQVGALLAINRLVRLPINPLIGLLYQRISLRTGLLLAVLLGAISTCGYGWAQGFVAWLLLRALWGVAWSLFRIGGLTAVVRCAEPDGQGHAIGLYNGLYRLGSLFGMLFGGLLVAFIGLPALAWAFGLLSLLGLPLLLFGFHLPAANDVKPQTTETPSSRFVSRERSWPVMFTGLVIALLIQGIFASTLSALIGHYQGVELQLFGLLLSATAAAGVLQALRWAWEPWLARRIGRWSDGPQRRLPLLAASLLLGAASFAPMALSLPLPLWLLVTLLALLAATALTTLGDALAAETASRLDAVRFMTRYSIGQDLGAACGPLLAYMLFSLTGGFGWLYASGSLLLALLAAYWWYRSKTRDTA</sequence>
<evidence type="ECO:0000256" key="6">
    <source>
        <dbReference type="SAM" id="Phobius"/>
    </source>
</evidence>
<reference evidence="9" key="1">
    <citation type="journal article" date="2014" name="Genome Announc.">
        <title>Complete Genome Sequence of the Highly Transformable Pseudomonas stutzeri Strain 28a24.</title>
        <authorList>
            <person name="Smith B.A."/>
            <person name="Dougherty K.M."/>
            <person name="Baltrus D.A."/>
        </authorList>
    </citation>
    <scope>NUCLEOTIDE SEQUENCE [LARGE SCALE GENOMIC DNA]</scope>
    <source>
        <strain evidence="9">28a24</strain>
    </source>
</reference>
<feature type="transmembrane region" description="Helical" evidence="6">
    <location>
        <begin position="354"/>
        <end position="373"/>
    </location>
</feature>
<dbReference type="InterPro" id="IPR011701">
    <property type="entry name" value="MFS"/>
</dbReference>
<reference evidence="8 9" key="2">
    <citation type="submission" date="2014-03" db="EMBL/GenBank/DDBJ databases">
        <authorList>
            <person name="Baltrus D."/>
            <person name="Dougherty K."/>
        </authorList>
    </citation>
    <scope>NUCLEOTIDE SEQUENCE</scope>
    <source>
        <strain evidence="8 9">28a24</strain>
    </source>
</reference>
<feature type="transmembrane region" description="Helical" evidence="6">
    <location>
        <begin position="172"/>
        <end position="193"/>
    </location>
</feature>
<dbReference type="InterPro" id="IPR020846">
    <property type="entry name" value="MFS_dom"/>
</dbReference>
<feature type="transmembrane region" description="Helical" evidence="6">
    <location>
        <begin position="290"/>
        <end position="309"/>
    </location>
</feature>
<name>W8QTH8_STUST</name>
<feature type="transmembrane region" description="Helical" evidence="6">
    <location>
        <begin position="379"/>
        <end position="399"/>
    </location>
</feature>
<dbReference type="GO" id="GO:0016020">
    <property type="term" value="C:membrane"/>
    <property type="evidence" value="ECO:0007669"/>
    <property type="project" value="UniProtKB-SubCell"/>
</dbReference>
<feature type="transmembrane region" description="Helical" evidence="6">
    <location>
        <begin position="248"/>
        <end position="269"/>
    </location>
</feature>
<dbReference type="Proteomes" id="UP000019522">
    <property type="component" value="Chromosome"/>
</dbReference>
<dbReference type="AlphaFoldDB" id="W8QTH8"/>
<dbReference type="Gene3D" id="1.20.1250.20">
    <property type="entry name" value="MFS general substrate transporter like domains"/>
    <property type="match status" value="1"/>
</dbReference>
<feature type="transmembrane region" description="Helical" evidence="6">
    <location>
        <begin position="47"/>
        <end position="68"/>
    </location>
</feature>
<feature type="transmembrane region" description="Helical" evidence="6">
    <location>
        <begin position="214"/>
        <end position="236"/>
    </location>
</feature>
<evidence type="ECO:0000256" key="5">
    <source>
        <dbReference type="ARBA" id="ARBA00023136"/>
    </source>
</evidence>
<keyword evidence="4 6" id="KW-1133">Transmembrane helix</keyword>
<feature type="transmembrane region" description="Helical" evidence="6">
    <location>
        <begin position="12"/>
        <end position="35"/>
    </location>
</feature>
<keyword evidence="3 6" id="KW-0812">Transmembrane</keyword>
<dbReference type="PANTHER" id="PTHR23506:SF23">
    <property type="entry name" value="GH10249P"/>
    <property type="match status" value="1"/>
</dbReference>
<evidence type="ECO:0000313" key="9">
    <source>
        <dbReference type="Proteomes" id="UP000019522"/>
    </source>
</evidence>
<keyword evidence="5 6" id="KW-0472">Membrane</keyword>
<comment type="subcellular location">
    <subcellularLocation>
        <location evidence="1">Membrane</location>
        <topology evidence="1">Multi-pass membrane protein</topology>
    </subcellularLocation>
</comment>
<dbReference type="InterPro" id="IPR050930">
    <property type="entry name" value="MFS_Vesicular_Transporter"/>
</dbReference>
<dbReference type="PANTHER" id="PTHR23506">
    <property type="entry name" value="GH10249P"/>
    <property type="match status" value="1"/>
</dbReference>
<dbReference type="GO" id="GO:0022857">
    <property type="term" value="F:transmembrane transporter activity"/>
    <property type="evidence" value="ECO:0007669"/>
    <property type="project" value="InterPro"/>
</dbReference>
<evidence type="ECO:0000256" key="4">
    <source>
        <dbReference type="ARBA" id="ARBA00022989"/>
    </source>
</evidence>
<evidence type="ECO:0000313" key="8">
    <source>
        <dbReference type="EMBL" id="AHL73870.1"/>
    </source>
</evidence>
<evidence type="ECO:0000256" key="3">
    <source>
        <dbReference type="ARBA" id="ARBA00022692"/>
    </source>
</evidence>
<dbReference type="InterPro" id="IPR036259">
    <property type="entry name" value="MFS_trans_sf"/>
</dbReference>
<dbReference type="PROSITE" id="PS50850">
    <property type="entry name" value="MFS"/>
    <property type="match status" value="1"/>
</dbReference>
<feature type="transmembrane region" description="Helical" evidence="6">
    <location>
        <begin position="315"/>
        <end position="333"/>
    </location>
</feature>
<evidence type="ECO:0000259" key="7">
    <source>
        <dbReference type="PROSITE" id="PS50850"/>
    </source>
</evidence>
<dbReference type="EMBL" id="CP007441">
    <property type="protein sequence ID" value="AHL73870.1"/>
    <property type="molecule type" value="Genomic_DNA"/>
</dbReference>
<feature type="domain" description="Major facilitator superfamily (MFS) profile" evidence="7">
    <location>
        <begin position="13"/>
        <end position="404"/>
    </location>
</feature>
<proteinExistence type="predicted"/>
<dbReference type="Pfam" id="PF07690">
    <property type="entry name" value="MFS_1"/>
    <property type="match status" value="1"/>
</dbReference>
<gene>
    <name evidence="8" type="ORF">CH92_01680</name>
</gene>
<evidence type="ECO:0000256" key="1">
    <source>
        <dbReference type="ARBA" id="ARBA00004141"/>
    </source>
</evidence>
<evidence type="ECO:0000256" key="2">
    <source>
        <dbReference type="ARBA" id="ARBA00022448"/>
    </source>
</evidence>
<dbReference type="SUPFAM" id="SSF103473">
    <property type="entry name" value="MFS general substrate transporter"/>
    <property type="match status" value="1"/>
</dbReference>
<dbReference type="KEGG" id="pstt:CH92_01680"/>
<feature type="transmembrane region" description="Helical" evidence="6">
    <location>
        <begin position="104"/>
        <end position="127"/>
    </location>
</feature>
<organism evidence="8 9">
    <name type="scientific">Stutzerimonas stutzeri</name>
    <name type="common">Pseudomonas stutzeri</name>
    <dbReference type="NCBI Taxonomy" id="316"/>
    <lineage>
        <taxon>Bacteria</taxon>
        <taxon>Pseudomonadati</taxon>
        <taxon>Pseudomonadota</taxon>
        <taxon>Gammaproteobacteria</taxon>
        <taxon>Pseudomonadales</taxon>
        <taxon>Pseudomonadaceae</taxon>
        <taxon>Stutzerimonas</taxon>
    </lineage>
</organism>
<protein>
    <submittedName>
        <fullName evidence="8">MFS transporter</fullName>
    </submittedName>
</protein>
<keyword evidence="2" id="KW-0813">Transport</keyword>
<dbReference type="PATRIC" id="fig|316.77.peg.343"/>
<feature type="transmembrane region" description="Helical" evidence="6">
    <location>
        <begin position="80"/>
        <end position="98"/>
    </location>
</feature>
<feature type="transmembrane region" description="Helical" evidence="6">
    <location>
        <begin position="148"/>
        <end position="166"/>
    </location>
</feature>
<accession>W8QTH8</accession>